<name>A0AAV1QVE2_9ROSI</name>
<dbReference type="EMBL" id="CAWUPB010000246">
    <property type="protein sequence ID" value="CAK7324220.1"/>
    <property type="molecule type" value="Genomic_DNA"/>
</dbReference>
<keyword evidence="3" id="KW-1185">Reference proteome</keyword>
<reference evidence="2 3" key="1">
    <citation type="submission" date="2024-01" db="EMBL/GenBank/DDBJ databases">
        <authorList>
            <person name="Waweru B."/>
        </authorList>
    </citation>
    <scope>NUCLEOTIDE SEQUENCE [LARGE SCALE GENOMIC DNA]</scope>
</reference>
<dbReference type="Proteomes" id="UP001314170">
    <property type="component" value="Unassembled WGS sequence"/>
</dbReference>
<accession>A0AAV1QVE2</accession>
<protein>
    <submittedName>
        <fullName evidence="2">Uncharacterized protein</fullName>
    </submittedName>
</protein>
<dbReference type="AlphaFoldDB" id="A0AAV1QVE2"/>
<comment type="caution">
    <text evidence="2">The sequence shown here is derived from an EMBL/GenBank/DDBJ whole genome shotgun (WGS) entry which is preliminary data.</text>
</comment>
<proteinExistence type="predicted"/>
<feature type="region of interest" description="Disordered" evidence="1">
    <location>
        <begin position="26"/>
        <end position="60"/>
    </location>
</feature>
<evidence type="ECO:0000313" key="3">
    <source>
        <dbReference type="Proteomes" id="UP001314170"/>
    </source>
</evidence>
<sequence length="106" mass="11312">MAPALYPSSAKRVKSSLLCETSLTSQISITPKRPHPRKLDESNQTSPLSQTDPDGTGPLSFFCQESEVVAELQQASACKEVDTDGGTVFKFKETVESMGAADVGFA</sequence>
<evidence type="ECO:0000256" key="1">
    <source>
        <dbReference type="SAM" id="MobiDB-lite"/>
    </source>
</evidence>
<gene>
    <name evidence="2" type="ORF">DCAF_LOCUS1858</name>
</gene>
<evidence type="ECO:0000313" key="2">
    <source>
        <dbReference type="EMBL" id="CAK7324220.1"/>
    </source>
</evidence>
<organism evidence="2 3">
    <name type="scientific">Dovyalis caffra</name>
    <dbReference type="NCBI Taxonomy" id="77055"/>
    <lineage>
        <taxon>Eukaryota</taxon>
        <taxon>Viridiplantae</taxon>
        <taxon>Streptophyta</taxon>
        <taxon>Embryophyta</taxon>
        <taxon>Tracheophyta</taxon>
        <taxon>Spermatophyta</taxon>
        <taxon>Magnoliopsida</taxon>
        <taxon>eudicotyledons</taxon>
        <taxon>Gunneridae</taxon>
        <taxon>Pentapetalae</taxon>
        <taxon>rosids</taxon>
        <taxon>fabids</taxon>
        <taxon>Malpighiales</taxon>
        <taxon>Salicaceae</taxon>
        <taxon>Flacourtieae</taxon>
        <taxon>Dovyalis</taxon>
    </lineage>
</organism>
<feature type="compositionally biased region" description="Polar residues" evidence="1">
    <location>
        <begin position="42"/>
        <end position="53"/>
    </location>
</feature>